<keyword evidence="4 7" id="KW-0812">Transmembrane</keyword>
<dbReference type="EMBL" id="VBAO01000039">
    <property type="protein sequence ID" value="TMI84261.1"/>
    <property type="molecule type" value="Genomic_DNA"/>
</dbReference>
<proteinExistence type="inferred from homology"/>
<reference evidence="8 9" key="1">
    <citation type="journal article" date="2019" name="Nat. Microbiol.">
        <title>Mediterranean grassland soil C-N compound turnover is dependent on rainfall and depth, and is mediated by genomically divergent microorganisms.</title>
        <authorList>
            <person name="Diamond S."/>
            <person name="Andeer P.F."/>
            <person name="Li Z."/>
            <person name="Crits-Christoph A."/>
            <person name="Burstein D."/>
            <person name="Anantharaman K."/>
            <person name="Lane K.R."/>
            <person name="Thomas B.C."/>
            <person name="Pan C."/>
            <person name="Northen T.R."/>
            <person name="Banfield J.F."/>
        </authorList>
    </citation>
    <scope>NUCLEOTIDE SEQUENCE [LARGE SCALE GENOMIC DNA]</scope>
    <source>
        <strain evidence="8">NP_7</strain>
    </source>
</reference>
<evidence type="ECO:0000313" key="9">
    <source>
        <dbReference type="Proteomes" id="UP000320048"/>
    </source>
</evidence>
<evidence type="ECO:0000256" key="1">
    <source>
        <dbReference type="ARBA" id="ARBA00004651"/>
    </source>
</evidence>
<comment type="similarity">
    <text evidence="2">Belongs to the DoxX family.</text>
</comment>
<dbReference type="PANTHER" id="PTHR33452:SF1">
    <property type="entry name" value="INNER MEMBRANE PROTEIN YPHA-RELATED"/>
    <property type="match status" value="1"/>
</dbReference>
<keyword evidence="6 7" id="KW-0472">Membrane</keyword>
<dbReference type="InterPro" id="IPR051907">
    <property type="entry name" value="DoxX-like_oxidoreductase"/>
</dbReference>
<dbReference type="PANTHER" id="PTHR33452">
    <property type="entry name" value="OXIDOREDUCTASE CATD-RELATED"/>
    <property type="match status" value="1"/>
</dbReference>
<keyword evidence="5 7" id="KW-1133">Transmembrane helix</keyword>
<evidence type="ECO:0000313" key="8">
    <source>
        <dbReference type="EMBL" id="TMI84261.1"/>
    </source>
</evidence>
<comment type="caution">
    <text evidence="8">The sequence shown here is derived from an EMBL/GenBank/DDBJ whole genome shotgun (WGS) entry which is preliminary data.</text>
</comment>
<organism evidence="8 9">
    <name type="scientific">Candidatus Segetimicrobium genomatis</name>
    <dbReference type="NCBI Taxonomy" id="2569760"/>
    <lineage>
        <taxon>Bacteria</taxon>
        <taxon>Bacillati</taxon>
        <taxon>Candidatus Sysuimicrobiota</taxon>
        <taxon>Candidatus Sysuimicrobiia</taxon>
        <taxon>Candidatus Sysuimicrobiales</taxon>
        <taxon>Candidatus Segetimicrobiaceae</taxon>
        <taxon>Candidatus Segetimicrobium</taxon>
    </lineage>
</organism>
<feature type="transmembrane region" description="Helical" evidence="7">
    <location>
        <begin position="76"/>
        <end position="104"/>
    </location>
</feature>
<dbReference type="Proteomes" id="UP000320048">
    <property type="component" value="Unassembled WGS sequence"/>
</dbReference>
<comment type="subcellular location">
    <subcellularLocation>
        <location evidence="1">Cell membrane</location>
        <topology evidence="1">Multi-pass membrane protein</topology>
    </subcellularLocation>
</comment>
<sequence length="142" mass="14659">MTARTQTGATGNGRGAGIDLALLLLRLILAAAFGTHGYLKWAGGLGRLAGLMMTVHLPFPDLLARVSATLELGGAVLLLLGLWTRLVGALLAVEMAVAIVKVVWPQGFIGGFELELTFLTVALALAVAGGGTLAIGRDRLSR</sequence>
<evidence type="ECO:0000256" key="3">
    <source>
        <dbReference type="ARBA" id="ARBA00022475"/>
    </source>
</evidence>
<evidence type="ECO:0000256" key="7">
    <source>
        <dbReference type="SAM" id="Phobius"/>
    </source>
</evidence>
<accession>A0A537JL31</accession>
<dbReference type="Pfam" id="PF07681">
    <property type="entry name" value="DoxX"/>
    <property type="match status" value="1"/>
</dbReference>
<protein>
    <submittedName>
        <fullName evidence="8">DoxX family protein</fullName>
    </submittedName>
</protein>
<gene>
    <name evidence="8" type="ORF">E6H04_01590</name>
</gene>
<keyword evidence="3" id="KW-1003">Cell membrane</keyword>
<dbReference type="InterPro" id="IPR032808">
    <property type="entry name" value="DoxX"/>
</dbReference>
<dbReference type="AlphaFoldDB" id="A0A537JL31"/>
<dbReference type="GO" id="GO:0005886">
    <property type="term" value="C:plasma membrane"/>
    <property type="evidence" value="ECO:0007669"/>
    <property type="project" value="UniProtKB-SubCell"/>
</dbReference>
<feature type="transmembrane region" description="Helical" evidence="7">
    <location>
        <begin position="116"/>
        <end position="136"/>
    </location>
</feature>
<evidence type="ECO:0000256" key="2">
    <source>
        <dbReference type="ARBA" id="ARBA00006679"/>
    </source>
</evidence>
<evidence type="ECO:0000256" key="6">
    <source>
        <dbReference type="ARBA" id="ARBA00023136"/>
    </source>
</evidence>
<name>A0A537JL31_9BACT</name>
<feature type="transmembrane region" description="Helical" evidence="7">
    <location>
        <begin position="20"/>
        <end position="39"/>
    </location>
</feature>
<evidence type="ECO:0000256" key="4">
    <source>
        <dbReference type="ARBA" id="ARBA00022692"/>
    </source>
</evidence>
<evidence type="ECO:0000256" key="5">
    <source>
        <dbReference type="ARBA" id="ARBA00022989"/>
    </source>
</evidence>